<evidence type="ECO:0000256" key="1">
    <source>
        <dbReference type="SAM" id="MobiDB-lite"/>
    </source>
</evidence>
<evidence type="ECO:0000313" key="2">
    <source>
        <dbReference type="EMBL" id="KAG5169161.1"/>
    </source>
</evidence>
<gene>
    <name evidence="2" type="ORF">JR316_005717</name>
</gene>
<accession>A0A8H8CKU4</accession>
<name>A0A8H8CKU4_PSICU</name>
<protein>
    <submittedName>
        <fullName evidence="2">Uncharacterized protein</fullName>
    </submittedName>
</protein>
<dbReference type="AlphaFoldDB" id="A0A8H8CKU4"/>
<organism evidence="2">
    <name type="scientific">Psilocybe cubensis</name>
    <name type="common">Psychedelic mushroom</name>
    <name type="synonym">Stropharia cubensis</name>
    <dbReference type="NCBI Taxonomy" id="181762"/>
    <lineage>
        <taxon>Eukaryota</taxon>
        <taxon>Fungi</taxon>
        <taxon>Dikarya</taxon>
        <taxon>Basidiomycota</taxon>
        <taxon>Agaricomycotina</taxon>
        <taxon>Agaricomycetes</taxon>
        <taxon>Agaricomycetidae</taxon>
        <taxon>Agaricales</taxon>
        <taxon>Agaricineae</taxon>
        <taxon>Strophariaceae</taxon>
        <taxon>Psilocybe</taxon>
    </lineage>
</organism>
<sequence length="519" mass="60473">MGTKSIDKMLEHIYGPYTEAILRADFPRPGVKLVMNDLRLFFKGDPKPTGFDETEYITSPPVGSRISKNPDVIFMGVIEIDDLEWLSDEGLVYLTRDVQEVAGNEGIANLTLQRLYSARRADAARVKVRLYCRKSLLAHFLTSTTDPDKLLIYSQYEQTKRTYSVESYYWGTLRKSQNFLERYRLRALVAELVEIDRHTPPEDRDIEWAIRQYMDIILPRDKQKRFFVEPGHQYAPRHLRHIPRAYIRSLFAEHAEWLLAHMIARKQGSANLFDVQKWISFCKQARKDSQEAKKAGEMWGNYTQDPVEPLARSLARYGETEQFWENQLRLVKKKRTKPIRRSPEPIHDIQIPHPQNDIRFQYDSDFSDESTSETSESEVSEVAKHGKIPSFCFEPPSIPIGCFVWNCPGCTYKIDLLNMQQGQLDALPETIKRILKAPSKGEEDPVHTVLYHLVSYHYESVHISGYRVHASKSKWVARDSYLDQNRQMKEHKVKVEESSQVLPLRRSKRPPCPRRVMAD</sequence>
<dbReference type="EMBL" id="JAFIQS010000005">
    <property type="protein sequence ID" value="KAG5169161.1"/>
    <property type="molecule type" value="Genomic_DNA"/>
</dbReference>
<proteinExistence type="predicted"/>
<feature type="compositionally biased region" description="Basic and acidic residues" evidence="1">
    <location>
        <begin position="487"/>
        <end position="497"/>
    </location>
</feature>
<reference evidence="2" key="1">
    <citation type="submission" date="2021-02" db="EMBL/GenBank/DDBJ databases">
        <title>Psilocybe cubensis genome.</title>
        <authorList>
            <person name="Mckernan K.J."/>
            <person name="Crawford S."/>
            <person name="Trippe A."/>
            <person name="Kane L.T."/>
            <person name="Mclaughlin S."/>
        </authorList>
    </citation>
    <scope>NUCLEOTIDE SEQUENCE [LARGE SCALE GENOMIC DNA]</scope>
    <source>
        <strain evidence="2">MGC-MH-2018</strain>
    </source>
</reference>
<feature type="region of interest" description="Disordered" evidence="1">
    <location>
        <begin position="487"/>
        <end position="519"/>
    </location>
</feature>
<comment type="caution">
    <text evidence="2">The sequence shown here is derived from an EMBL/GenBank/DDBJ whole genome shotgun (WGS) entry which is preliminary data.</text>
</comment>
<dbReference type="OrthoDB" id="3226250at2759"/>